<dbReference type="EMBL" id="JBHMAR010000046">
    <property type="protein sequence ID" value="MFB9738354.1"/>
    <property type="molecule type" value="Genomic_DNA"/>
</dbReference>
<sequence length="285" mass="31038">MTTARDDIRQICLPPFRHLLDRLPALHVTDFYDDPFEPYLHHQNVAKSWDTDPLTVLAGRRGGRVLDIGCGRGRVALALARAGLYVTAVDNSRAATTRLVAHLAEHPELAARTRVVHQDFFDADGDLGEGYATAVLGDTSVNMFADAESLTSLLHRVRSLLAPEGVFCFAVLAETALPTYVGRNGVLATDFTDDDGIRHLLFAALRHDPAGPYFSRTLFAPEGTRDDGEPVAYLAAVRERLWTPQTLEPHAHAAGFAIIDSVPAVARDDKAGRVDTEILVLAPRG</sequence>
<gene>
    <name evidence="1" type="ORF">ACFFRO_25060</name>
</gene>
<dbReference type="SUPFAM" id="SSF53335">
    <property type="entry name" value="S-adenosyl-L-methionine-dependent methyltransferases"/>
    <property type="match status" value="1"/>
</dbReference>
<name>A0ABV5VKM5_9ACTN</name>
<evidence type="ECO:0000313" key="1">
    <source>
        <dbReference type="EMBL" id="MFB9738354.1"/>
    </source>
</evidence>
<evidence type="ECO:0000313" key="2">
    <source>
        <dbReference type="Proteomes" id="UP001589703"/>
    </source>
</evidence>
<dbReference type="CDD" id="cd02440">
    <property type="entry name" value="AdoMet_MTases"/>
    <property type="match status" value="1"/>
</dbReference>
<proteinExistence type="predicted"/>
<dbReference type="GO" id="GO:0032259">
    <property type="term" value="P:methylation"/>
    <property type="evidence" value="ECO:0007669"/>
    <property type="project" value="UniProtKB-KW"/>
</dbReference>
<dbReference type="GO" id="GO:0008168">
    <property type="term" value="F:methyltransferase activity"/>
    <property type="evidence" value="ECO:0007669"/>
    <property type="project" value="UniProtKB-KW"/>
</dbReference>
<keyword evidence="1" id="KW-0808">Transferase</keyword>
<dbReference type="EC" id="2.1.1.-" evidence="1"/>
<protein>
    <submittedName>
        <fullName evidence="1">SAM-dependent methyltransferase</fullName>
        <ecNumber evidence="1">2.1.1.-</ecNumber>
    </submittedName>
</protein>
<keyword evidence="2" id="KW-1185">Reference proteome</keyword>
<accession>A0ABV5VKM5</accession>
<dbReference type="PANTHER" id="PTHR43861">
    <property type="entry name" value="TRANS-ACONITATE 2-METHYLTRANSFERASE-RELATED"/>
    <property type="match status" value="1"/>
</dbReference>
<reference evidence="1 2" key="1">
    <citation type="submission" date="2024-09" db="EMBL/GenBank/DDBJ databases">
        <authorList>
            <person name="Sun Q."/>
            <person name="Mori K."/>
        </authorList>
    </citation>
    <scope>NUCLEOTIDE SEQUENCE [LARGE SCALE GENOMIC DNA]</scope>
    <source>
        <strain evidence="1 2">JCM 10918</strain>
    </source>
</reference>
<dbReference type="Gene3D" id="3.40.50.150">
    <property type="entry name" value="Vaccinia Virus protein VP39"/>
    <property type="match status" value="1"/>
</dbReference>
<dbReference type="Proteomes" id="UP001589703">
    <property type="component" value="Unassembled WGS sequence"/>
</dbReference>
<dbReference type="InterPro" id="IPR029063">
    <property type="entry name" value="SAM-dependent_MTases_sf"/>
</dbReference>
<keyword evidence="1" id="KW-0489">Methyltransferase</keyword>
<dbReference type="RefSeq" id="WP_385859888.1">
    <property type="nucleotide sequence ID" value="NZ_JBHMAR010000046.1"/>
</dbReference>
<comment type="caution">
    <text evidence="1">The sequence shown here is derived from an EMBL/GenBank/DDBJ whole genome shotgun (WGS) entry which is preliminary data.</text>
</comment>
<dbReference type="Pfam" id="PF13489">
    <property type="entry name" value="Methyltransf_23"/>
    <property type="match status" value="1"/>
</dbReference>
<organism evidence="1 2">
    <name type="scientific">Streptomyces thermocoprophilus</name>
    <dbReference type="NCBI Taxonomy" id="78356"/>
    <lineage>
        <taxon>Bacteria</taxon>
        <taxon>Bacillati</taxon>
        <taxon>Actinomycetota</taxon>
        <taxon>Actinomycetes</taxon>
        <taxon>Kitasatosporales</taxon>
        <taxon>Streptomycetaceae</taxon>
        <taxon>Streptomyces</taxon>
    </lineage>
</organism>